<reference evidence="3 4" key="1">
    <citation type="submission" date="2019-08" db="EMBL/GenBank/DDBJ databases">
        <title>Bradyrhizobium hipponensis sp. nov., a rhizobium isolated from a Lupinus angustifolius root nodule in Tunisia.</title>
        <authorList>
            <person name="Off K."/>
            <person name="Rejili M."/>
            <person name="Mars M."/>
            <person name="Brachmann A."/>
            <person name="Marin M."/>
        </authorList>
    </citation>
    <scope>NUCLEOTIDE SEQUENCE [LARGE SCALE GENOMIC DNA]</scope>
    <source>
        <strain evidence="3 4">CTAW11</strain>
    </source>
</reference>
<feature type="chain" id="PRO_5024300414" evidence="2">
    <location>
        <begin position="21"/>
        <end position="666"/>
    </location>
</feature>
<dbReference type="Pfam" id="PF10605">
    <property type="entry name" value="3HBOH"/>
    <property type="match status" value="1"/>
</dbReference>
<dbReference type="GO" id="GO:0005615">
    <property type="term" value="C:extracellular space"/>
    <property type="evidence" value="ECO:0007669"/>
    <property type="project" value="InterPro"/>
</dbReference>
<dbReference type="InterPro" id="IPR029058">
    <property type="entry name" value="AB_hydrolase_fold"/>
</dbReference>
<dbReference type="OrthoDB" id="4294477at2"/>
<dbReference type="AlphaFoldDB" id="A0A5S4X313"/>
<evidence type="ECO:0000256" key="1">
    <source>
        <dbReference type="ARBA" id="ARBA00022801"/>
    </source>
</evidence>
<evidence type="ECO:0000313" key="4">
    <source>
        <dbReference type="Proteomes" id="UP000324853"/>
    </source>
</evidence>
<evidence type="ECO:0000313" key="3">
    <source>
        <dbReference type="EMBL" id="TYL88771.1"/>
    </source>
</evidence>
<sequence>MMKTFCAISIVLMSIGVARAGELPVWLHEEKVTHYDGTSDDLVTAGMGAEAMTGAAPRFADSLHPTAQELRRASVFYRASKGQGYGRLFGPHVDQETGQSFDDAGRIAGDEILAYADDGDGRQNIAMLLQIPSDLSTERRCLIAIPVAGSASLFRDIVDFGYWGLRRRCAVVYNDKGHGNGFHLLDNDTVNLIDGPQVPAQTAGSKAHFRADLDDAARTSFVAAWPHRVAFKAAHSKQNPEKDWGTDLLRSVQFAFVELAKRDPGFTRENTIVIATGSSNGGGAVLYGAEKDAAHLLDGVVAREPQVQLKPDDRVVVKRGTVERRGTGRSLLDYFSFGNLYQPCAVLAVTDIPLRDRVPFAANRCQSLHDKGLLTSATLDAQAREALDRMHAYGWDDETDVGHAFGYFVAPDATATKYVNDHGRFDVRDRVCGYSYAATDADGRPVAVPPDLAATIFSVAPGGAPAGTIDVINDNDPTGARRSWLSVSPSTGRQDFNLDGAVCIRELVTGNSSGSERVKTGIDEFLASGQLHGLPTIIVHGRNDDRVPVSFSSRPYLGLNNIVDGESANLRYIEVTNAEHFGTDLPGFDTRMIPLVLYHLRALDLMWAHLTRKTPLPPSQVVRTTPRGGEPGKALMLQSVNVPSISAAPSEGDRILVDHGRVLVPD</sequence>
<dbReference type="SUPFAM" id="SSF53474">
    <property type="entry name" value="alpha/beta-Hydrolases"/>
    <property type="match status" value="1"/>
</dbReference>
<organism evidence="3 4">
    <name type="scientific">Bradyrhizobium cytisi</name>
    <dbReference type="NCBI Taxonomy" id="515489"/>
    <lineage>
        <taxon>Bacteria</taxon>
        <taxon>Pseudomonadati</taxon>
        <taxon>Pseudomonadota</taxon>
        <taxon>Alphaproteobacteria</taxon>
        <taxon>Hyphomicrobiales</taxon>
        <taxon>Nitrobacteraceae</taxon>
        <taxon>Bradyrhizobium</taxon>
    </lineage>
</organism>
<dbReference type="InterPro" id="IPR016582">
    <property type="entry name" value="OHBut_olig_hydro_put"/>
</dbReference>
<keyword evidence="1 3" id="KW-0378">Hydrolase</keyword>
<name>A0A5S4X313_9BRAD</name>
<comment type="caution">
    <text evidence="3">The sequence shown here is derived from an EMBL/GenBank/DDBJ whole genome shotgun (WGS) entry which is preliminary data.</text>
</comment>
<dbReference type="RefSeq" id="WP_148748741.1">
    <property type="nucleotide sequence ID" value="NZ_VSSR01000001.1"/>
</dbReference>
<accession>A0A5S4X313</accession>
<dbReference type="EMBL" id="VSSR01000001">
    <property type="protein sequence ID" value="TYL88771.1"/>
    <property type="molecule type" value="Genomic_DNA"/>
</dbReference>
<dbReference type="Gene3D" id="3.40.50.1820">
    <property type="entry name" value="alpha/beta hydrolase"/>
    <property type="match status" value="1"/>
</dbReference>
<dbReference type="GO" id="GO:0047989">
    <property type="term" value="F:hydroxybutyrate-dimer hydrolase activity"/>
    <property type="evidence" value="ECO:0007669"/>
    <property type="project" value="InterPro"/>
</dbReference>
<dbReference type="GO" id="GO:0019605">
    <property type="term" value="P:butyrate metabolic process"/>
    <property type="evidence" value="ECO:0007669"/>
    <property type="project" value="InterPro"/>
</dbReference>
<gene>
    <name evidence="3" type="ORF">FXB38_00050</name>
</gene>
<dbReference type="Proteomes" id="UP000324853">
    <property type="component" value="Unassembled WGS sequence"/>
</dbReference>
<keyword evidence="2" id="KW-0732">Signal</keyword>
<feature type="signal peptide" evidence="2">
    <location>
        <begin position="1"/>
        <end position="20"/>
    </location>
</feature>
<protein>
    <submittedName>
        <fullName evidence="3">D-(-)-3-hydroxybutyrate oligomer hydrolase</fullName>
    </submittedName>
</protein>
<evidence type="ECO:0000256" key="2">
    <source>
        <dbReference type="SAM" id="SignalP"/>
    </source>
</evidence>
<keyword evidence="4" id="KW-1185">Reference proteome</keyword>
<proteinExistence type="predicted"/>